<sequence length="450" mass="50831">MKKRPVVLIHGYSSKGNAFETWVNKLYSRGYDKQTIHVITYETLTNEVSIPDIAEGFDRALREKIGLNGDEEFDAIVHSTGMLVIRSWLSAFVKRRDRLKHLIGLAPASFGSPLAHKGRSWLGGIFVGRKELGPDFLEAGNRILDSLELGSRFSWELAEKDLLGNKPFYGPNNNTPYVFIFCGTEGYHGIKKLVSEPGTDGTVRWAGCALNTRKITLDLTRSGEENDRILFSNWSNVDIPLIPIQGIDHGTIMSEPSDELVDFVHRALEVESEQALNEWYGYTTSRTGSTLANLEKWQQFVIRAVDERGDPINDYYIRLEGSRENEEEQELQAFDMDVHIYSNDPSLRSFHVNLSELKVETLKSLQLRIIASSGTAMVTYRGYVGGASAIPDLIDEDGNWQASLKLSSLLKDSRVNFFHPYTTTLVEIRLNREPLPLTGPNKVCWFDKIH</sequence>
<dbReference type="EMBL" id="JAHZIK010000009">
    <property type="protein sequence ID" value="MBW7452637.1"/>
    <property type="molecule type" value="Genomic_DNA"/>
</dbReference>
<dbReference type="InterPro" id="IPR002918">
    <property type="entry name" value="Lipase_EstA/Esterase_EstB"/>
</dbReference>
<evidence type="ECO:0008006" key="3">
    <source>
        <dbReference type="Google" id="ProtNLM"/>
    </source>
</evidence>
<dbReference type="SUPFAM" id="SSF53474">
    <property type="entry name" value="alpha/beta-Hydrolases"/>
    <property type="match status" value="1"/>
</dbReference>
<reference evidence="1 2" key="1">
    <citation type="submission" date="2021-07" db="EMBL/GenBank/DDBJ databases">
        <title>Paenibacillus radiodurans sp. nov., isolated from the southeastern edge of Tengger Desert.</title>
        <authorList>
            <person name="Zhang G."/>
        </authorList>
    </citation>
    <scope>NUCLEOTIDE SEQUENCE [LARGE SCALE GENOMIC DNA]</scope>
    <source>
        <strain evidence="1 2">CCM 7311</strain>
    </source>
</reference>
<organism evidence="1 2">
    <name type="scientific">Paenibacillus sepulcri</name>
    <dbReference type="NCBI Taxonomy" id="359917"/>
    <lineage>
        <taxon>Bacteria</taxon>
        <taxon>Bacillati</taxon>
        <taxon>Bacillota</taxon>
        <taxon>Bacilli</taxon>
        <taxon>Bacillales</taxon>
        <taxon>Paenibacillaceae</taxon>
        <taxon>Paenibacillus</taxon>
    </lineage>
</organism>
<evidence type="ECO:0000313" key="2">
    <source>
        <dbReference type="Proteomes" id="UP001519887"/>
    </source>
</evidence>
<name>A0ABS7BVG1_9BACL</name>
<dbReference type="InterPro" id="IPR029058">
    <property type="entry name" value="AB_hydrolase_fold"/>
</dbReference>
<accession>A0ABS7BVG1</accession>
<evidence type="ECO:0000313" key="1">
    <source>
        <dbReference type="EMBL" id="MBW7452637.1"/>
    </source>
</evidence>
<comment type="caution">
    <text evidence="1">The sequence shown here is derived from an EMBL/GenBank/DDBJ whole genome shotgun (WGS) entry which is preliminary data.</text>
</comment>
<protein>
    <recommendedName>
        <fullName evidence="3">Alpha/beta hydrolase</fullName>
    </recommendedName>
</protein>
<dbReference type="Proteomes" id="UP001519887">
    <property type="component" value="Unassembled WGS sequence"/>
</dbReference>
<proteinExistence type="predicted"/>
<gene>
    <name evidence="1" type="ORF">K0U00_01100</name>
</gene>
<dbReference type="RefSeq" id="WP_210037784.1">
    <property type="nucleotide sequence ID" value="NZ_JBHLVU010000022.1"/>
</dbReference>
<dbReference type="Gene3D" id="3.40.50.1820">
    <property type="entry name" value="alpha/beta hydrolase"/>
    <property type="match status" value="1"/>
</dbReference>
<keyword evidence="2" id="KW-1185">Reference proteome</keyword>
<dbReference type="Pfam" id="PF01674">
    <property type="entry name" value="Lipase_2"/>
    <property type="match status" value="1"/>
</dbReference>